<protein>
    <submittedName>
        <fullName evidence="3">Si:ch211-160o17.6</fullName>
    </submittedName>
</protein>
<evidence type="ECO:0000256" key="2">
    <source>
        <dbReference type="SAM" id="MobiDB-lite"/>
    </source>
</evidence>
<dbReference type="Proteomes" id="UP000694397">
    <property type="component" value="Chromosome 2"/>
</dbReference>
<dbReference type="GeneTree" id="ENSGT00390000011228"/>
<feature type="compositionally biased region" description="Basic and acidic residues" evidence="2">
    <location>
        <begin position="84"/>
        <end position="103"/>
    </location>
</feature>
<reference evidence="3" key="3">
    <citation type="submission" date="2025-09" db="UniProtKB">
        <authorList>
            <consortium name="Ensembl"/>
        </authorList>
    </citation>
    <scope>IDENTIFICATION</scope>
</reference>
<reference evidence="3 4" key="1">
    <citation type="submission" date="2019-04" db="EMBL/GenBank/DDBJ databases">
        <authorList>
            <consortium name="Wellcome Sanger Institute Data Sharing"/>
        </authorList>
    </citation>
    <scope>NUCLEOTIDE SEQUENCE [LARGE SCALE GENOMIC DNA]</scope>
</reference>
<feature type="region of interest" description="Disordered" evidence="2">
    <location>
        <begin position="67"/>
        <end position="107"/>
    </location>
</feature>
<dbReference type="PANTHER" id="PTHR16768:SF7">
    <property type="entry name" value="PROTEIN FAM107B-LIKE"/>
    <property type="match status" value="1"/>
</dbReference>
<proteinExistence type="predicted"/>
<dbReference type="OrthoDB" id="5963205at2759"/>
<name>A0A8C9R8R3_SCLFO</name>
<keyword evidence="1" id="KW-0175">Coiled coil</keyword>
<dbReference type="InterPro" id="IPR009533">
    <property type="entry name" value="FAM107"/>
</dbReference>
<evidence type="ECO:0000313" key="4">
    <source>
        <dbReference type="Proteomes" id="UP000694397"/>
    </source>
</evidence>
<reference evidence="3" key="2">
    <citation type="submission" date="2025-08" db="UniProtKB">
        <authorList>
            <consortium name="Ensembl"/>
        </authorList>
    </citation>
    <scope>IDENTIFICATION</scope>
</reference>
<dbReference type="Pfam" id="PF06625">
    <property type="entry name" value="DUF1151"/>
    <property type="match status" value="1"/>
</dbReference>
<keyword evidence="4" id="KW-1185">Reference proteome</keyword>
<organism evidence="3 4">
    <name type="scientific">Scleropages formosus</name>
    <name type="common">Asian bonytongue</name>
    <name type="synonym">Osteoglossum formosum</name>
    <dbReference type="NCBI Taxonomy" id="113540"/>
    <lineage>
        <taxon>Eukaryota</taxon>
        <taxon>Metazoa</taxon>
        <taxon>Chordata</taxon>
        <taxon>Craniata</taxon>
        <taxon>Vertebrata</taxon>
        <taxon>Euteleostomi</taxon>
        <taxon>Actinopterygii</taxon>
        <taxon>Neopterygii</taxon>
        <taxon>Teleostei</taxon>
        <taxon>Osteoglossocephala</taxon>
        <taxon>Osteoglossomorpha</taxon>
        <taxon>Osteoglossiformes</taxon>
        <taxon>Osteoglossidae</taxon>
        <taxon>Scleropages</taxon>
    </lineage>
</organism>
<dbReference type="Ensembl" id="ENSSFOT00015011678.2">
    <property type="protein sequence ID" value="ENSSFOP00015011528.2"/>
    <property type="gene ID" value="ENSSFOG00015007448.2"/>
</dbReference>
<evidence type="ECO:0000256" key="1">
    <source>
        <dbReference type="ARBA" id="ARBA00023054"/>
    </source>
</evidence>
<dbReference type="AlphaFoldDB" id="A0A8C9R8R3"/>
<sequence>LISPNFLGDTQKTVHVEKQENRIWSSGALSAIIVTLLFDGNHSCGSRGLLPGEKPELQRVLEQRRLDQHREQEQALRPPSDLEQELRKRQQKMEEVQKRREEQENVPEFVRVKENLRHVPVSQ</sequence>
<evidence type="ECO:0000313" key="3">
    <source>
        <dbReference type="Ensembl" id="ENSSFOP00015011528.2"/>
    </source>
</evidence>
<accession>A0A8C9R8R3</accession>
<dbReference type="PANTHER" id="PTHR16768">
    <property type="entry name" value="DOWN REGULATED IN RENAL CARCINOMA 1/TU3A"/>
    <property type="match status" value="1"/>
</dbReference>